<dbReference type="RefSeq" id="XP_018096272.1">
    <property type="nucleotide sequence ID" value="XM_018240783.2"/>
</dbReference>
<organism evidence="4">
    <name type="scientific">Xenopus laevis</name>
    <name type="common">African clawed frog</name>
    <dbReference type="NCBI Taxonomy" id="8355"/>
    <lineage>
        <taxon>Eukaryota</taxon>
        <taxon>Metazoa</taxon>
        <taxon>Chordata</taxon>
        <taxon>Craniata</taxon>
        <taxon>Vertebrata</taxon>
        <taxon>Euteleostomi</taxon>
        <taxon>Amphibia</taxon>
        <taxon>Batrachia</taxon>
        <taxon>Anura</taxon>
        <taxon>Pipoidea</taxon>
        <taxon>Pipidae</taxon>
        <taxon>Xenopodinae</taxon>
        <taxon>Xenopus</taxon>
        <taxon>Xenopus</taxon>
    </lineage>
</organism>
<feature type="region of interest" description="Disordered" evidence="1">
    <location>
        <begin position="1"/>
        <end position="104"/>
    </location>
</feature>
<sequence>MGRGASPFTSMDSTSSPDEAESLEHRAQNGANESTMKSETTSHAEDNPEILKIKIEEDLDYEGHLEATEGSEAAATDGQIKEETEGSESEDHVTDTESDSEPNILQIKMEEEEDLGDEDDVNAINGEQYCHREWDTSMKHKGNSTSMKCSTSLSALNKLHSHTCAQPWKSPNITHKRVHQETQSLVCHQCEMHFSRCITISTQGRSHSLMRQITLERNRSPAWSVARAFLTRAASTNTRKCSRGNDSHVLIA</sequence>
<reference evidence="3 4" key="1">
    <citation type="submission" date="2022-04" db="UniProtKB">
        <authorList>
            <consortium name="RefSeq"/>
        </authorList>
    </citation>
    <scope>IDENTIFICATION</scope>
    <source>
        <strain evidence="3 4">J_2021</strain>
        <tissue evidence="3 4">Erythrocytes</tissue>
    </source>
</reference>
<proteinExistence type="predicted"/>
<feature type="compositionally biased region" description="Basic and acidic residues" evidence="1">
    <location>
        <begin position="40"/>
        <end position="67"/>
    </location>
</feature>
<dbReference type="RefSeq" id="XP_018096273.1">
    <property type="nucleotide sequence ID" value="XM_018240784.2"/>
</dbReference>
<dbReference type="KEGG" id="xla:108704284"/>
<evidence type="ECO:0000313" key="3">
    <source>
        <dbReference type="RefSeq" id="XP_018096272.1"/>
    </source>
</evidence>
<dbReference type="GeneID" id="108704284"/>
<protein>
    <submittedName>
        <fullName evidence="3 4">Uncharacterized protein LOC108704284</fullName>
    </submittedName>
</protein>
<dbReference type="AlphaFoldDB" id="A0A8J0U480"/>
<accession>A0A8J0U480</accession>
<gene>
    <name evidence="3 4" type="primary">LOC108704284</name>
</gene>
<keyword evidence="2" id="KW-1185">Reference proteome</keyword>
<feature type="compositionally biased region" description="Polar residues" evidence="1">
    <location>
        <begin position="29"/>
        <end position="39"/>
    </location>
</feature>
<name>A0A8J0U480_XENLA</name>
<feature type="compositionally biased region" description="Polar residues" evidence="1">
    <location>
        <begin position="7"/>
        <end position="17"/>
    </location>
</feature>
<dbReference type="Proteomes" id="UP000186698">
    <property type="component" value="Chromosome 9_10S"/>
</dbReference>
<evidence type="ECO:0000256" key="1">
    <source>
        <dbReference type="SAM" id="MobiDB-lite"/>
    </source>
</evidence>
<evidence type="ECO:0000313" key="4">
    <source>
        <dbReference type="RefSeq" id="XP_018096273.1"/>
    </source>
</evidence>
<feature type="compositionally biased region" description="Basic and acidic residues" evidence="1">
    <location>
        <begin position="79"/>
        <end position="95"/>
    </location>
</feature>
<evidence type="ECO:0000313" key="2">
    <source>
        <dbReference type="Proteomes" id="UP000186698"/>
    </source>
</evidence>